<keyword evidence="3" id="KW-1185">Reference proteome</keyword>
<sequence length="111" mass="12454">MKNHIESLLLKTDNTLWSQAAQKIAQVEWPAGPALAKRMENDSWSQDEAVVYLHDEGKLVGFCSIEHEDIVKEVDYSPFVSSVYVNPDYRGQGLSLRIVSLAEDFAGTQNI</sequence>
<name>A0ABY9LHB0_9STRE</name>
<evidence type="ECO:0000259" key="1">
    <source>
        <dbReference type="PROSITE" id="PS51186"/>
    </source>
</evidence>
<dbReference type="CDD" id="cd04301">
    <property type="entry name" value="NAT_SF"/>
    <property type="match status" value="1"/>
</dbReference>
<feature type="domain" description="N-acetyltransferase" evidence="1">
    <location>
        <begin position="8"/>
        <end position="111"/>
    </location>
</feature>
<dbReference type="Gene3D" id="3.40.630.30">
    <property type="match status" value="1"/>
</dbReference>
<dbReference type="SUPFAM" id="SSF55729">
    <property type="entry name" value="Acyl-CoA N-acyltransferases (Nat)"/>
    <property type="match status" value="1"/>
</dbReference>
<dbReference type="InterPro" id="IPR000182">
    <property type="entry name" value="GNAT_dom"/>
</dbReference>
<dbReference type="EMBL" id="CP110509">
    <property type="protein sequence ID" value="WMB28123.1"/>
    <property type="molecule type" value="Genomic_DNA"/>
</dbReference>
<proteinExistence type="predicted"/>
<reference evidence="3" key="1">
    <citation type="submission" date="2022-10" db="EMBL/GenBank/DDBJ databases">
        <title>Streptococcus didelphis as causative of fatal infections in opossums (Didelphis albiventris).</title>
        <authorList>
            <person name="Breyer G.M."/>
            <person name="Da Silva M.E.R.J."/>
            <person name="Siqueira F.M."/>
        </authorList>
    </citation>
    <scope>NUCLEOTIDE SEQUENCE [LARGE SCALE GENOMIC DNA]</scope>
    <source>
        <strain evidence="3">LBVP101/21</strain>
    </source>
</reference>
<dbReference type="Proteomes" id="UP001238096">
    <property type="component" value="Chromosome"/>
</dbReference>
<accession>A0ABY9LHB0</accession>
<protein>
    <submittedName>
        <fullName evidence="2">GNAT family N-acetyltransferase</fullName>
    </submittedName>
</protein>
<dbReference type="RefSeq" id="WP_018366181.1">
    <property type="nucleotide sequence ID" value="NZ_CP104407.1"/>
</dbReference>
<dbReference type="Pfam" id="PF00583">
    <property type="entry name" value="Acetyltransf_1"/>
    <property type="match status" value="1"/>
</dbReference>
<gene>
    <name evidence="2" type="ORF">N1496_09585</name>
</gene>
<evidence type="ECO:0000313" key="2">
    <source>
        <dbReference type="EMBL" id="WMB28123.1"/>
    </source>
</evidence>
<evidence type="ECO:0000313" key="3">
    <source>
        <dbReference type="Proteomes" id="UP001238096"/>
    </source>
</evidence>
<dbReference type="PROSITE" id="PS51186">
    <property type="entry name" value="GNAT"/>
    <property type="match status" value="1"/>
</dbReference>
<dbReference type="InterPro" id="IPR016181">
    <property type="entry name" value="Acyl_CoA_acyltransferase"/>
</dbReference>
<organism evidence="2 3">
    <name type="scientific">Streptococcus didelphis</name>
    <dbReference type="NCBI Taxonomy" id="102886"/>
    <lineage>
        <taxon>Bacteria</taxon>
        <taxon>Bacillati</taxon>
        <taxon>Bacillota</taxon>
        <taxon>Bacilli</taxon>
        <taxon>Lactobacillales</taxon>
        <taxon>Streptococcaceae</taxon>
        <taxon>Streptococcus</taxon>
    </lineage>
</organism>